<feature type="region of interest" description="Disordered" evidence="2">
    <location>
        <begin position="18"/>
        <end position="57"/>
    </location>
</feature>
<evidence type="ECO:0000256" key="1">
    <source>
        <dbReference type="SAM" id="Coils"/>
    </source>
</evidence>
<feature type="coiled-coil region" evidence="1">
    <location>
        <begin position="68"/>
        <end position="140"/>
    </location>
</feature>
<dbReference type="EMBL" id="JAVLET010000007">
    <property type="protein sequence ID" value="KAL0468564.1"/>
    <property type="molecule type" value="Genomic_DNA"/>
</dbReference>
<reference evidence="3 4" key="1">
    <citation type="submission" date="2023-09" db="EMBL/GenBank/DDBJ databases">
        <title>Multi-omics analysis of a traditional fermented food reveals byproduct-associated fungal strains for waste-to-food upcycling.</title>
        <authorList>
            <consortium name="Lawrence Berkeley National Laboratory"/>
            <person name="Rekdal V.M."/>
            <person name="Villalobos-Escobedo J.M."/>
            <person name="Rodriguez-Valeron N."/>
            <person name="Garcia M.O."/>
            <person name="Vasquez D.P."/>
            <person name="Damayanti I."/>
            <person name="Sorensen P.M."/>
            <person name="Baidoo E.E."/>
            <person name="De Carvalho A.C."/>
            <person name="Riley R."/>
            <person name="Lipzen A."/>
            <person name="He G."/>
            <person name="Yan M."/>
            <person name="Haridas S."/>
            <person name="Daum C."/>
            <person name="Yoshinaga Y."/>
            <person name="Ng V."/>
            <person name="Grigoriev I.V."/>
            <person name="Munk R."/>
            <person name="Nuraida L."/>
            <person name="Wijaya C.H."/>
            <person name="Morales P.-C."/>
            <person name="Keasling J.D."/>
        </authorList>
    </citation>
    <scope>NUCLEOTIDE SEQUENCE [LARGE SCALE GENOMIC DNA]</scope>
    <source>
        <strain evidence="3 4">FGSC 2613</strain>
    </source>
</reference>
<accession>A0ABR3D7A7</accession>
<evidence type="ECO:0000256" key="2">
    <source>
        <dbReference type="SAM" id="MobiDB-lite"/>
    </source>
</evidence>
<feature type="compositionally biased region" description="Basic and acidic residues" evidence="2">
    <location>
        <begin position="212"/>
        <end position="225"/>
    </location>
</feature>
<organism evidence="3 4">
    <name type="scientific">Neurospora intermedia</name>
    <dbReference type="NCBI Taxonomy" id="5142"/>
    <lineage>
        <taxon>Eukaryota</taxon>
        <taxon>Fungi</taxon>
        <taxon>Dikarya</taxon>
        <taxon>Ascomycota</taxon>
        <taxon>Pezizomycotina</taxon>
        <taxon>Sordariomycetes</taxon>
        <taxon>Sordariomycetidae</taxon>
        <taxon>Sordariales</taxon>
        <taxon>Sordariaceae</taxon>
        <taxon>Neurospora</taxon>
    </lineage>
</organism>
<sequence length="264" mass="29994">MEQWELPDLRPSIGYQLQLQGGNSFSGHSGLAPTPNPTPADSARSGNGISNPTRTTAVTSKPWSYYTLDSVKKRYKNTERILKNLVEISEMQKNRYSEDIEELKQSHRYLASLKELGRTVDEANDKVDRLAEERQNWMSLVESLQFRSVEDEVKMASEDSKTSVEKESKHESKHEFEHESENGSDDDSPNDSDYEFNEGSEEESEDDSEGESEGHFEEELGKGIGEDDEMNSELRGTEAAENSEQESEEEKNMESICSDDLWDD</sequence>
<name>A0ABR3D7A7_NEUIN</name>
<evidence type="ECO:0000313" key="4">
    <source>
        <dbReference type="Proteomes" id="UP001451303"/>
    </source>
</evidence>
<feature type="compositionally biased region" description="Polar residues" evidence="2">
    <location>
        <begin position="18"/>
        <end position="27"/>
    </location>
</feature>
<evidence type="ECO:0000313" key="3">
    <source>
        <dbReference type="EMBL" id="KAL0468564.1"/>
    </source>
</evidence>
<feature type="compositionally biased region" description="Basic and acidic residues" evidence="2">
    <location>
        <begin position="148"/>
        <end position="181"/>
    </location>
</feature>
<protein>
    <submittedName>
        <fullName evidence="3">Uncharacterized protein</fullName>
    </submittedName>
</protein>
<gene>
    <name evidence="3" type="ORF">QR685DRAFT_446262</name>
</gene>
<comment type="caution">
    <text evidence="3">The sequence shown here is derived from an EMBL/GenBank/DDBJ whole genome shotgun (WGS) entry which is preliminary data.</text>
</comment>
<dbReference type="Proteomes" id="UP001451303">
    <property type="component" value="Unassembled WGS sequence"/>
</dbReference>
<keyword evidence="4" id="KW-1185">Reference proteome</keyword>
<proteinExistence type="predicted"/>
<keyword evidence="1" id="KW-0175">Coiled coil</keyword>
<feature type="compositionally biased region" description="Acidic residues" evidence="2">
    <location>
        <begin position="241"/>
        <end position="251"/>
    </location>
</feature>
<feature type="region of interest" description="Disordered" evidence="2">
    <location>
        <begin position="148"/>
        <end position="264"/>
    </location>
</feature>
<feature type="compositionally biased region" description="Polar residues" evidence="2">
    <location>
        <begin position="44"/>
        <end position="57"/>
    </location>
</feature>
<feature type="compositionally biased region" description="Acidic residues" evidence="2">
    <location>
        <begin position="182"/>
        <end position="211"/>
    </location>
</feature>